<dbReference type="OrthoDB" id="5964776at2759"/>
<evidence type="ECO:0000256" key="5">
    <source>
        <dbReference type="ARBA" id="ARBA00023040"/>
    </source>
</evidence>
<sequence length="595" mass="66273">MCNCSTADVLVADDFSVTGVEINASASGGAFSGIATGADGSTGQGAVGLVGGADSNVLFSPETSLCLFIAYTFVFCCCFFGNLLVILVVCLNRRMRTTTNFFLVNLAIADLCVGTFCVYQNISLYLMEKWIFGNFLCKMYHFVHGMSYTASILILTVISVERYLAICHPMWSKRVITLNRLRIVVCFVWLIAAAYSSPKLIIYGVIRYDIEDQPGELCVMRRERKSSYHRMHKIYDLINFIVCFVVPLAIISVLYTFICLRLWKSQDMLRTIQPKNETADGKATLIATGTTLKGAQVTLTITNDSQQASLDDKEISQSIGSTLAIEKGQHVLATPTHSSQVHRESLSELPSSLSQPLAQQEVQVNGRTLVITPPPTSSRSLSPTSLSRFRFRFCSASLSLNRQVSRDSPTVTEHRIRTSYGSSQRSNASITILRARRNVIRLLVVVLLCFAACNLPFHARKLYQNWGSSYDGARLPYVVMTMVTHLILYLNSGINPFIYALFSRNFRQCMRDVLLCSIPALKGNTTTATQLGTFSTNGHLFDERRRSRLNPDKQETHQPSRRTSFTSQTFVCRRGSSVETNRTSRSSTKNSSQNV</sequence>
<dbReference type="EnsemblMetazoa" id="XM_022804064">
    <property type="protein sequence ID" value="XP_022659799"/>
    <property type="gene ID" value="LOC111249767"/>
</dbReference>
<dbReference type="FunCoup" id="A0A7M7K344">
    <property type="interactions" value="64"/>
</dbReference>
<dbReference type="RefSeq" id="XP_022659798.1">
    <property type="nucleotide sequence ID" value="XM_022804063.1"/>
</dbReference>
<feature type="region of interest" description="Disordered" evidence="10">
    <location>
        <begin position="545"/>
        <end position="595"/>
    </location>
</feature>
<feature type="transmembrane region" description="Helical" evidence="11">
    <location>
        <begin position="237"/>
        <end position="260"/>
    </location>
</feature>
<dbReference type="OMA" id="KLEYAQT"/>
<keyword evidence="14" id="KW-1185">Reference proteome</keyword>
<dbReference type="InParanoid" id="A0A7M7K344"/>
<dbReference type="KEGG" id="vde:111249767"/>
<feature type="transmembrane region" description="Helical" evidence="11">
    <location>
        <begin position="102"/>
        <end position="122"/>
    </location>
</feature>
<dbReference type="PANTHER" id="PTHR24243">
    <property type="entry name" value="G-PROTEIN COUPLED RECEPTOR"/>
    <property type="match status" value="1"/>
</dbReference>
<evidence type="ECO:0000256" key="8">
    <source>
        <dbReference type="ARBA" id="ARBA00023224"/>
    </source>
</evidence>
<comment type="subcellular location">
    <subcellularLocation>
        <location evidence="1">Membrane</location>
        <topology evidence="1">Multi-pass membrane protein</topology>
    </subcellularLocation>
</comment>
<evidence type="ECO:0000256" key="2">
    <source>
        <dbReference type="ARBA" id="ARBA00010663"/>
    </source>
</evidence>
<dbReference type="AlphaFoldDB" id="A0A7M7K344"/>
<accession>A0A7M7K344</accession>
<keyword evidence="7 9" id="KW-0675">Receptor</keyword>
<dbReference type="EnsemblMetazoa" id="XM_022804063">
    <property type="protein sequence ID" value="XP_022659798"/>
    <property type="gene ID" value="LOC111249767"/>
</dbReference>
<evidence type="ECO:0000259" key="12">
    <source>
        <dbReference type="PROSITE" id="PS50262"/>
    </source>
</evidence>
<feature type="transmembrane region" description="Helical" evidence="11">
    <location>
        <begin position="477"/>
        <end position="502"/>
    </location>
</feature>
<comment type="similarity">
    <text evidence="2 9">Belongs to the G-protein coupled receptor 1 family.</text>
</comment>
<evidence type="ECO:0000256" key="4">
    <source>
        <dbReference type="ARBA" id="ARBA00022989"/>
    </source>
</evidence>
<dbReference type="RefSeq" id="XP_022659797.1">
    <property type="nucleotide sequence ID" value="XM_022804062.1"/>
</dbReference>
<evidence type="ECO:0000256" key="9">
    <source>
        <dbReference type="RuleBase" id="RU000688"/>
    </source>
</evidence>
<feature type="transmembrane region" description="Helical" evidence="11">
    <location>
        <begin position="68"/>
        <end position="90"/>
    </location>
</feature>
<feature type="compositionally biased region" description="Low complexity" evidence="10">
    <location>
        <begin position="580"/>
        <end position="595"/>
    </location>
</feature>
<keyword evidence="4 11" id="KW-1133">Transmembrane helix</keyword>
<dbReference type="RefSeq" id="XP_022659799.1">
    <property type="nucleotide sequence ID" value="XM_022804064.1"/>
</dbReference>
<feature type="region of interest" description="Disordered" evidence="10">
    <location>
        <begin position="334"/>
        <end position="355"/>
    </location>
</feature>
<keyword evidence="6 11" id="KW-0472">Membrane</keyword>
<proteinExistence type="inferred from homology"/>
<dbReference type="PRINTS" id="PR00237">
    <property type="entry name" value="GPCRRHODOPSN"/>
</dbReference>
<evidence type="ECO:0000256" key="1">
    <source>
        <dbReference type="ARBA" id="ARBA00004141"/>
    </source>
</evidence>
<dbReference type="PROSITE" id="PS50262">
    <property type="entry name" value="G_PROTEIN_RECEP_F1_2"/>
    <property type="match status" value="1"/>
</dbReference>
<evidence type="ECO:0000256" key="6">
    <source>
        <dbReference type="ARBA" id="ARBA00023136"/>
    </source>
</evidence>
<dbReference type="Proteomes" id="UP000594260">
    <property type="component" value="Unplaced"/>
</dbReference>
<dbReference type="GO" id="GO:0005886">
    <property type="term" value="C:plasma membrane"/>
    <property type="evidence" value="ECO:0007669"/>
    <property type="project" value="TreeGrafter"/>
</dbReference>
<keyword evidence="3 9" id="KW-0812">Transmembrane</keyword>
<dbReference type="InterPro" id="IPR000276">
    <property type="entry name" value="GPCR_Rhodpsn"/>
</dbReference>
<organism evidence="13 14">
    <name type="scientific">Varroa destructor</name>
    <name type="common">Honeybee mite</name>
    <dbReference type="NCBI Taxonomy" id="109461"/>
    <lineage>
        <taxon>Eukaryota</taxon>
        <taxon>Metazoa</taxon>
        <taxon>Ecdysozoa</taxon>
        <taxon>Arthropoda</taxon>
        <taxon>Chelicerata</taxon>
        <taxon>Arachnida</taxon>
        <taxon>Acari</taxon>
        <taxon>Parasitiformes</taxon>
        <taxon>Mesostigmata</taxon>
        <taxon>Gamasina</taxon>
        <taxon>Dermanyssoidea</taxon>
        <taxon>Varroidae</taxon>
        <taxon>Varroa</taxon>
    </lineage>
</organism>
<dbReference type="Gene3D" id="1.20.1070.10">
    <property type="entry name" value="Rhodopsin 7-helix transmembrane proteins"/>
    <property type="match status" value="2"/>
</dbReference>
<feature type="compositionally biased region" description="Basic and acidic residues" evidence="10">
    <location>
        <begin position="545"/>
        <end position="558"/>
    </location>
</feature>
<dbReference type="GeneID" id="111249767"/>
<dbReference type="Pfam" id="PF00001">
    <property type="entry name" value="7tm_1"/>
    <property type="match status" value="1"/>
</dbReference>
<dbReference type="GO" id="GO:0004930">
    <property type="term" value="F:G protein-coupled receptor activity"/>
    <property type="evidence" value="ECO:0007669"/>
    <property type="project" value="UniProtKB-KW"/>
</dbReference>
<reference evidence="13" key="1">
    <citation type="submission" date="2021-01" db="UniProtKB">
        <authorList>
            <consortium name="EnsemblMetazoa"/>
        </authorList>
    </citation>
    <scope>IDENTIFICATION</scope>
</reference>
<evidence type="ECO:0000256" key="7">
    <source>
        <dbReference type="ARBA" id="ARBA00023170"/>
    </source>
</evidence>
<dbReference type="EnsemblMetazoa" id="XM_022804062">
    <property type="protein sequence ID" value="XP_022659797"/>
    <property type="gene ID" value="LOC111249767"/>
</dbReference>
<feature type="compositionally biased region" description="Polar residues" evidence="10">
    <location>
        <begin position="561"/>
        <end position="570"/>
    </location>
</feature>
<feature type="transmembrane region" description="Helical" evidence="11">
    <location>
        <begin position="142"/>
        <end position="160"/>
    </location>
</feature>
<evidence type="ECO:0000256" key="11">
    <source>
        <dbReference type="SAM" id="Phobius"/>
    </source>
</evidence>
<name>A0A7M7K344_VARDE</name>
<feature type="transmembrane region" description="Helical" evidence="11">
    <location>
        <begin position="181"/>
        <end position="206"/>
    </location>
</feature>
<dbReference type="PANTHER" id="PTHR24243:SF224">
    <property type="entry name" value="G-PROTEIN COUPLED RECEPTOR 19-RELATED"/>
    <property type="match status" value="1"/>
</dbReference>
<evidence type="ECO:0000313" key="14">
    <source>
        <dbReference type="Proteomes" id="UP000594260"/>
    </source>
</evidence>
<dbReference type="SUPFAM" id="SSF81321">
    <property type="entry name" value="Family A G protein-coupled receptor-like"/>
    <property type="match status" value="1"/>
</dbReference>
<protein>
    <recommendedName>
        <fullName evidence="12">G-protein coupled receptors family 1 profile domain-containing protein</fullName>
    </recommendedName>
</protein>
<keyword evidence="8 9" id="KW-0807">Transducer</keyword>
<evidence type="ECO:0000256" key="3">
    <source>
        <dbReference type="ARBA" id="ARBA00022692"/>
    </source>
</evidence>
<evidence type="ECO:0000313" key="13">
    <source>
        <dbReference type="EnsemblMetazoa" id="XP_022659797"/>
    </source>
</evidence>
<dbReference type="PROSITE" id="PS00237">
    <property type="entry name" value="G_PROTEIN_RECEP_F1_1"/>
    <property type="match status" value="1"/>
</dbReference>
<evidence type="ECO:0000256" key="10">
    <source>
        <dbReference type="SAM" id="MobiDB-lite"/>
    </source>
</evidence>
<feature type="transmembrane region" description="Helical" evidence="11">
    <location>
        <begin position="439"/>
        <end position="457"/>
    </location>
</feature>
<dbReference type="InterPro" id="IPR017452">
    <property type="entry name" value="GPCR_Rhodpsn_7TM"/>
</dbReference>
<feature type="domain" description="G-protein coupled receptors family 1 profile" evidence="12">
    <location>
        <begin position="81"/>
        <end position="499"/>
    </location>
</feature>
<keyword evidence="5 9" id="KW-0297">G-protein coupled receptor</keyword>